<sequence>MLSPSSTVLLLMLGCLAGLVATIFSAYAWFRTSKYYLPLPIPLSGMATFLPVFTAILIPLFTNLGTRGRRRRSATALHGHTEIGRFMVILDQLLTIIPTTLATFAISYFVPEDIVGCRLENQWQSFYSSKNANAIRSIQDRLQCCGFRSTRDRGWPFPGGSDQRDCTGTFGYTRSCFAGWRSTQQEAATMIFTAAVLSLVMKFILCSRQYGPSATSYARLPYHEINGGTENTNGTQASSSQRRLITDARYRDEQDEEERHRVDSPAAPQPPNVNAFGVANGQEDAHNDVDDNYNTGSPGALHISNLRL</sequence>
<evidence type="ECO:0000256" key="5">
    <source>
        <dbReference type="SAM" id="MobiDB-lite"/>
    </source>
</evidence>
<dbReference type="Proteomes" id="UP000224080">
    <property type="component" value="Unassembled WGS sequence"/>
</dbReference>
<accession>A0A2B7X6D3</accession>
<feature type="transmembrane region" description="Helical" evidence="6">
    <location>
        <begin position="86"/>
        <end position="110"/>
    </location>
</feature>
<evidence type="ECO:0000313" key="7">
    <source>
        <dbReference type="EMBL" id="PGH04228.1"/>
    </source>
</evidence>
<dbReference type="InterPro" id="IPR018499">
    <property type="entry name" value="Tetraspanin/Peripherin"/>
</dbReference>
<reference evidence="7 8" key="1">
    <citation type="submission" date="2017-10" db="EMBL/GenBank/DDBJ databases">
        <title>Comparative genomics in systemic dimorphic fungi from Ajellomycetaceae.</title>
        <authorList>
            <person name="Munoz J.F."/>
            <person name="Mcewen J.G."/>
            <person name="Clay O.K."/>
            <person name="Cuomo C.A."/>
        </authorList>
    </citation>
    <scope>NUCLEOTIDE SEQUENCE [LARGE SCALE GENOMIC DNA]</scope>
    <source>
        <strain evidence="7 8">UAMH130</strain>
    </source>
</reference>
<dbReference type="AlphaFoldDB" id="A0A2B7X6D3"/>
<evidence type="ECO:0000313" key="8">
    <source>
        <dbReference type="Proteomes" id="UP000224080"/>
    </source>
</evidence>
<feature type="region of interest" description="Disordered" evidence="5">
    <location>
        <begin position="250"/>
        <end position="308"/>
    </location>
</feature>
<dbReference type="STRING" id="2060905.A0A2B7X6D3"/>
<dbReference type="OrthoDB" id="71600at2759"/>
<evidence type="ECO:0000256" key="3">
    <source>
        <dbReference type="ARBA" id="ARBA00022989"/>
    </source>
</evidence>
<evidence type="ECO:0000256" key="6">
    <source>
        <dbReference type="SAM" id="Phobius"/>
    </source>
</evidence>
<feature type="compositionally biased region" description="Basic and acidic residues" evidence="5">
    <location>
        <begin position="250"/>
        <end position="263"/>
    </location>
</feature>
<comment type="subcellular location">
    <subcellularLocation>
        <location evidence="1">Membrane</location>
        <topology evidence="1">Multi-pass membrane protein</topology>
    </subcellularLocation>
</comment>
<dbReference type="SUPFAM" id="SSF48652">
    <property type="entry name" value="Tetraspanin"/>
    <property type="match status" value="1"/>
</dbReference>
<feature type="transmembrane region" description="Helical" evidence="6">
    <location>
        <begin position="7"/>
        <end position="29"/>
    </location>
</feature>
<organism evidence="7 8">
    <name type="scientific">Blastomyces parvus</name>
    <dbReference type="NCBI Taxonomy" id="2060905"/>
    <lineage>
        <taxon>Eukaryota</taxon>
        <taxon>Fungi</taxon>
        <taxon>Dikarya</taxon>
        <taxon>Ascomycota</taxon>
        <taxon>Pezizomycotina</taxon>
        <taxon>Eurotiomycetes</taxon>
        <taxon>Eurotiomycetidae</taxon>
        <taxon>Onygenales</taxon>
        <taxon>Ajellomycetaceae</taxon>
        <taxon>Blastomyces</taxon>
    </lineage>
</organism>
<proteinExistence type="predicted"/>
<keyword evidence="2 6" id="KW-0812">Transmembrane</keyword>
<evidence type="ECO:0008006" key="9">
    <source>
        <dbReference type="Google" id="ProtNLM"/>
    </source>
</evidence>
<dbReference type="EMBL" id="PDNC01000040">
    <property type="protein sequence ID" value="PGH04228.1"/>
    <property type="molecule type" value="Genomic_DNA"/>
</dbReference>
<protein>
    <recommendedName>
        <fullName evidence="9">Tetraspanin Tsp3</fullName>
    </recommendedName>
</protein>
<feature type="transmembrane region" description="Helical" evidence="6">
    <location>
        <begin position="41"/>
        <end position="65"/>
    </location>
</feature>
<keyword evidence="8" id="KW-1185">Reference proteome</keyword>
<evidence type="ECO:0000256" key="4">
    <source>
        <dbReference type="ARBA" id="ARBA00023136"/>
    </source>
</evidence>
<evidence type="ECO:0000256" key="2">
    <source>
        <dbReference type="ARBA" id="ARBA00022692"/>
    </source>
</evidence>
<dbReference type="InterPro" id="IPR008952">
    <property type="entry name" value="Tetraspanin_EC2_sf"/>
</dbReference>
<dbReference type="GO" id="GO:0016020">
    <property type="term" value="C:membrane"/>
    <property type="evidence" value="ECO:0007669"/>
    <property type="project" value="UniProtKB-SubCell"/>
</dbReference>
<dbReference type="Pfam" id="PF00335">
    <property type="entry name" value="Tetraspanin"/>
    <property type="match status" value="1"/>
</dbReference>
<keyword evidence="4 6" id="KW-0472">Membrane</keyword>
<comment type="caution">
    <text evidence="7">The sequence shown here is derived from an EMBL/GenBank/DDBJ whole genome shotgun (WGS) entry which is preliminary data.</text>
</comment>
<gene>
    <name evidence="7" type="ORF">GX51_03573</name>
</gene>
<name>A0A2B7X6D3_9EURO</name>
<keyword evidence="3 6" id="KW-1133">Transmembrane helix</keyword>
<evidence type="ECO:0000256" key="1">
    <source>
        <dbReference type="ARBA" id="ARBA00004141"/>
    </source>
</evidence>